<dbReference type="EMBL" id="KK111081">
    <property type="protein sequence ID" value="EZA46485.1"/>
    <property type="molecule type" value="Genomic_DNA"/>
</dbReference>
<organism evidence="3 4">
    <name type="scientific">Ooceraea biroi</name>
    <name type="common">Clonal raider ant</name>
    <name type="synonym">Cerapachys biroi</name>
    <dbReference type="NCBI Taxonomy" id="2015173"/>
    <lineage>
        <taxon>Eukaryota</taxon>
        <taxon>Metazoa</taxon>
        <taxon>Ecdysozoa</taxon>
        <taxon>Arthropoda</taxon>
        <taxon>Hexapoda</taxon>
        <taxon>Insecta</taxon>
        <taxon>Pterygota</taxon>
        <taxon>Neoptera</taxon>
        <taxon>Endopterygota</taxon>
        <taxon>Hymenoptera</taxon>
        <taxon>Apocrita</taxon>
        <taxon>Aculeata</taxon>
        <taxon>Formicoidea</taxon>
        <taxon>Formicidae</taxon>
        <taxon>Dorylinae</taxon>
        <taxon>Ooceraea</taxon>
    </lineage>
</organism>
<evidence type="ECO:0000313" key="4">
    <source>
        <dbReference type="Proteomes" id="UP000053097"/>
    </source>
</evidence>
<feature type="region of interest" description="Disordered" evidence="2">
    <location>
        <begin position="72"/>
        <end position="99"/>
    </location>
</feature>
<protein>
    <submittedName>
        <fullName evidence="3">Uncharacterized protein</fullName>
    </submittedName>
</protein>
<dbReference type="AlphaFoldDB" id="A0A026VS65"/>
<dbReference type="STRING" id="2015173.A0A026VS65"/>
<evidence type="ECO:0000256" key="1">
    <source>
        <dbReference type="SAM" id="Coils"/>
    </source>
</evidence>
<gene>
    <name evidence="3" type="ORF">X777_00110</name>
</gene>
<proteinExistence type="predicted"/>
<evidence type="ECO:0000256" key="2">
    <source>
        <dbReference type="SAM" id="MobiDB-lite"/>
    </source>
</evidence>
<accession>A0A026VS65</accession>
<evidence type="ECO:0000313" key="3">
    <source>
        <dbReference type="EMBL" id="EZA46485.1"/>
    </source>
</evidence>
<keyword evidence="4" id="KW-1185">Reference proteome</keyword>
<dbReference type="OrthoDB" id="21292at2759"/>
<sequence length="133" mass="15161">MQVSRSSDLDYGRSVEVDDHLVALIRGDFYTREHASMDDKEKGTKNQVEDEELNDLLDNALKDFDKVSVSSAEKRDAAAARQDSPQKQADEHVTFPTSEDNWTEDFLKQTADQFEKNLQNLLQNGELIKRAVD</sequence>
<keyword evidence="1" id="KW-0175">Coiled coil</keyword>
<dbReference type="Proteomes" id="UP000053097">
    <property type="component" value="Unassembled WGS sequence"/>
</dbReference>
<name>A0A026VS65_OOCBI</name>
<feature type="coiled-coil region" evidence="1">
    <location>
        <begin position="104"/>
        <end position="131"/>
    </location>
</feature>
<reference evidence="3 4" key="1">
    <citation type="journal article" date="2014" name="Curr. Biol.">
        <title>The genome of the clonal raider ant Cerapachys biroi.</title>
        <authorList>
            <person name="Oxley P.R."/>
            <person name="Ji L."/>
            <person name="Fetter-Pruneda I."/>
            <person name="McKenzie S.K."/>
            <person name="Li C."/>
            <person name="Hu H."/>
            <person name="Zhang G."/>
            <person name="Kronauer D.J."/>
        </authorList>
    </citation>
    <scope>NUCLEOTIDE SEQUENCE [LARGE SCALE GENOMIC DNA]</scope>
</reference>
<feature type="non-terminal residue" evidence="3">
    <location>
        <position position="133"/>
    </location>
</feature>